<dbReference type="PANTHER" id="PTHR43736">
    <property type="entry name" value="ADP-RIBOSE PYROPHOSPHATASE"/>
    <property type="match status" value="1"/>
</dbReference>
<dbReference type="InterPro" id="IPR015797">
    <property type="entry name" value="NUDIX_hydrolase-like_dom_sf"/>
</dbReference>
<evidence type="ECO:0000256" key="2">
    <source>
        <dbReference type="ARBA" id="ARBA00022801"/>
    </source>
</evidence>
<evidence type="ECO:0000313" key="6">
    <source>
        <dbReference type="EMBL" id="GAA4288178.1"/>
    </source>
</evidence>
<reference evidence="7" key="1">
    <citation type="journal article" date="2019" name="Int. J. Syst. Evol. Microbiol.">
        <title>The Global Catalogue of Microorganisms (GCM) 10K type strain sequencing project: providing services to taxonomists for standard genome sequencing and annotation.</title>
        <authorList>
            <consortium name="The Broad Institute Genomics Platform"/>
            <consortium name="The Broad Institute Genome Sequencing Center for Infectious Disease"/>
            <person name="Wu L."/>
            <person name="Ma J."/>
        </authorList>
    </citation>
    <scope>NUCLEOTIDE SEQUENCE [LARGE SCALE GENOMIC DNA]</scope>
    <source>
        <strain evidence="7">JCM 17459</strain>
    </source>
</reference>
<keyword evidence="2 3" id="KW-0378">Hydrolase</keyword>
<dbReference type="PROSITE" id="PS00893">
    <property type="entry name" value="NUDIX_BOX"/>
    <property type="match status" value="1"/>
</dbReference>
<name>A0ABP8EWN3_9MICO</name>
<comment type="similarity">
    <text evidence="1 3">Belongs to the Nudix hydrolase family.</text>
</comment>
<dbReference type="CDD" id="cd03673">
    <property type="entry name" value="NUDIX_Ap6A_hydrolase"/>
    <property type="match status" value="1"/>
</dbReference>
<evidence type="ECO:0000256" key="3">
    <source>
        <dbReference type="RuleBase" id="RU003476"/>
    </source>
</evidence>
<dbReference type="PANTHER" id="PTHR43736:SF1">
    <property type="entry name" value="DIHYDRONEOPTERIN TRIPHOSPHATE DIPHOSPHATASE"/>
    <property type="match status" value="1"/>
</dbReference>
<dbReference type="Pfam" id="PF00293">
    <property type="entry name" value="NUDIX"/>
    <property type="match status" value="1"/>
</dbReference>
<accession>A0ABP8EWN3</accession>
<dbReference type="Proteomes" id="UP001499841">
    <property type="component" value="Unassembled WGS sequence"/>
</dbReference>
<sequence>MVGLGTDQGCHAEPVAPTTPLRTDHYSVHMPAAFPVPRPQVPRPPRSRLVNARTSALPVVDETSAGGLVVDVVEGRAFTAVIARRNRAGRLEWCLPKGHLEGEETPEEAAVREIAEETGITGQILRHLATIDYWFAGTDRRVHKVVHHFLLEATGGELTIENDPDHEAEDVAWVELTEVATRLAYPNERRVVSTARDVLAGRA</sequence>
<evidence type="ECO:0000259" key="5">
    <source>
        <dbReference type="PROSITE" id="PS51462"/>
    </source>
</evidence>
<dbReference type="InterPro" id="IPR020476">
    <property type="entry name" value="Nudix_hydrolase"/>
</dbReference>
<organism evidence="6 7">
    <name type="scientific">Georgenia daeguensis</name>
    <dbReference type="NCBI Taxonomy" id="908355"/>
    <lineage>
        <taxon>Bacteria</taxon>
        <taxon>Bacillati</taxon>
        <taxon>Actinomycetota</taxon>
        <taxon>Actinomycetes</taxon>
        <taxon>Micrococcales</taxon>
        <taxon>Bogoriellaceae</taxon>
        <taxon>Georgenia</taxon>
    </lineage>
</organism>
<evidence type="ECO:0000256" key="4">
    <source>
        <dbReference type="SAM" id="MobiDB-lite"/>
    </source>
</evidence>
<dbReference type="EMBL" id="BAABBA010000012">
    <property type="protein sequence ID" value="GAA4288178.1"/>
    <property type="molecule type" value="Genomic_DNA"/>
</dbReference>
<dbReference type="InterPro" id="IPR020084">
    <property type="entry name" value="NUDIX_hydrolase_CS"/>
</dbReference>
<feature type="domain" description="Nudix hydrolase" evidence="5">
    <location>
        <begin position="60"/>
        <end position="197"/>
    </location>
</feature>
<proteinExistence type="inferred from homology"/>
<dbReference type="InterPro" id="IPR000086">
    <property type="entry name" value="NUDIX_hydrolase_dom"/>
</dbReference>
<evidence type="ECO:0000256" key="1">
    <source>
        <dbReference type="ARBA" id="ARBA00005582"/>
    </source>
</evidence>
<comment type="caution">
    <text evidence="6">The sequence shown here is derived from an EMBL/GenBank/DDBJ whole genome shotgun (WGS) entry which is preliminary data.</text>
</comment>
<dbReference type="SUPFAM" id="SSF55811">
    <property type="entry name" value="Nudix"/>
    <property type="match status" value="1"/>
</dbReference>
<keyword evidence="7" id="KW-1185">Reference proteome</keyword>
<gene>
    <name evidence="6" type="ORF">GCM10022262_25380</name>
</gene>
<dbReference type="PRINTS" id="PR00502">
    <property type="entry name" value="NUDIXFAMILY"/>
</dbReference>
<protein>
    <recommendedName>
        <fullName evidence="5">Nudix hydrolase domain-containing protein</fullName>
    </recommendedName>
</protein>
<dbReference type="Gene3D" id="3.90.79.10">
    <property type="entry name" value="Nucleoside Triphosphate Pyrophosphohydrolase"/>
    <property type="match status" value="1"/>
</dbReference>
<dbReference type="PROSITE" id="PS51462">
    <property type="entry name" value="NUDIX"/>
    <property type="match status" value="1"/>
</dbReference>
<evidence type="ECO:0000313" key="7">
    <source>
        <dbReference type="Proteomes" id="UP001499841"/>
    </source>
</evidence>
<feature type="region of interest" description="Disordered" evidence="4">
    <location>
        <begin position="1"/>
        <end position="23"/>
    </location>
</feature>